<proteinExistence type="predicted"/>
<accession>A0A0V0GXW0</accession>
<feature type="non-terminal residue" evidence="1">
    <location>
        <position position="1"/>
    </location>
</feature>
<name>A0A0V0GXW0_SOLCH</name>
<evidence type="ECO:0000313" key="1">
    <source>
        <dbReference type="EMBL" id="JAP12714.1"/>
    </source>
</evidence>
<organism evidence="1">
    <name type="scientific">Solanum chacoense</name>
    <name type="common">Chaco potato</name>
    <dbReference type="NCBI Taxonomy" id="4108"/>
    <lineage>
        <taxon>Eukaryota</taxon>
        <taxon>Viridiplantae</taxon>
        <taxon>Streptophyta</taxon>
        <taxon>Embryophyta</taxon>
        <taxon>Tracheophyta</taxon>
        <taxon>Spermatophyta</taxon>
        <taxon>Magnoliopsida</taxon>
        <taxon>eudicotyledons</taxon>
        <taxon>Gunneridae</taxon>
        <taxon>Pentapetalae</taxon>
        <taxon>asterids</taxon>
        <taxon>lamiids</taxon>
        <taxon>Solanales</taxon>
        <taxon>Solanaceae</taxon>
        <taxon>Solanoideae</taxon>
        <taxon>Solaneae</taxon>
        <taxon>Solanum</taxon>
    </lineage>
</organism>
<sequence length="62" mass="7134">SNLNYNFKQEIDGKNIHQKRENIADNNSMISINPDMVCHIQSQTVIFQLLKTYSNHCLAIKG</sequence>
<reference evidence="1" key="1">
    <citation type="submission" date="2015-12" db="EMBL/GenBank/DDBJ databases">
        <title>Gene expression during late stages of embryo sac development: a critical building block for successful pollen-pistil interactions.</title>
        <authorList>
            <person name="Liu Y."/>
            <person name="Joly V."/>
            <person name="Sabar M."/>
            <person name="Matton D.P."/>
        </authorList>
    </citation>
    <scope>NUCLEOTIDE SEQUENCE</scope>
</reference>
<protein>
    <submittedName>
        <fullName evidence="1">Putative ovule protein</fullName>
    </submittedName>
</protein>
<dbReference type="AlphaFoldDB" id="A0A0V0GXW0"/>
<dbReference type="EMBL" id="GEDG01029172">
    <property type="protein sequence ID" value="JAP12714.1"/>
    <property type="molecule type" value="Transcribed_RNA"/>
</dbReference>